<reference evidence="1" key="1">
    <citation type="journal article" date="2015" name="Proc. Natl. Acad. Sci. U.S.A.">
        <title>Bacterial clade with the ribosomal RNA operon on a small plasmid rather than the chromosome.</title>
        <authorList>
            <person name="Anda M."/>
            <person name="Ohtsubo Y."/>
            <person name="Okubo T."/>
            <person name="Sugawara M."/>
            <person name="Nagata Y."/>
            <person name="Tsuda M."/>
            <person name="Minamisawa K."/>
            <person name="Mitsui H."/>
        </authorList>
    </citation>
    <scope>NUCLEOTIDE SEQUENCE</scope>
    <source>
        <strain evidence="1">DSM 15513</strain>
    </source>
</reference>
<proteinExistence type="predicted"/>
<dbReference type="EMBL" id="LC066397">
    <property type="protein sequence ID" value="BAT31057.1"/>
    <property type="molecule type" value="Genomic_DNA"/>
</dbReference>
<accession>A0A0N7KYZ0</accession>
<evidence type="ECO:0000313" key="1">
    <source>
        <dbReference type="EMBL" id="BAT31057.1"/>
    </source>
</evidence>
<organism evidence="1">
    <name type="scientific">Fulvimarina pelagi</name>
    <dbReference type="NCBI Taxonomy" id="217511"/>
    <lineage>
        <taxon>Bacteria</taxon>
        <taxon>Pseudomonadati</taxon>
        <taxon>Pseudomonadota</taxon>
        <taxon>Alphaproteobacteria</taxon>
        <taxon>Hyphomicrobiales</taxon>
        <taxon>Aurantimonadaceae</taxon>
        <taxon>Fulvimarina</taxon>
    </lineage>
</organism>
<dbReference type="AlphaFoldDB" id="A0A0N7KYZ0"/>
<sequence length="62" mass="7437">MRKEFEQLTISIGAPKQYETVRVRIKLDQLEAKEIGPTRTLRAFGDIRRNCFYIDRDADYWD</sequence>
<name>A0A0N7KYZ0_9HYPH</name>
<protein>
    <submittedName>
        <fullName evidence="1">Uncharacterized protein</fullName>
    </submittedName>
</protein>